<evidence type="ECO:0000259" key="1">
    <source>
        <dbReference type="PROSITE" id="PS51725"/>
    </source>
</evidence>
<keyword evidence="2" id="KW-0560">Oxidoreductase</keyword>
<sequence>MYVVHSTFKAPDNKADEVIAIYRNRSRKVDTAKGFVSFRLLQHHKRQGELTVELQFETKEDYLQWVRSQEFKDIHDLEKKYPDQELASIVPTVRQFEVIINE</sequence>
<dbReference type="InterPro" id="IPR011008">
    <property type="entry name" value="Dimeric_a/b-barrel"/>
</dbReference>
<gene>
    <name evidence="2" type="ORF">BleG1_1656</name>
</gene>
<dbReference type="GO" id="GO:0004497">
    <property type="term" value="F:monooxygenase activity"/>
    <property type="evidence" value="ECO:0007669"/>
    <property type="project" value="UniProtKB-KW"/>
</dbReference>
<dbReference type="PATRIC" id="fig|1246626.3.peg.1646"/>
<dbReference type="AlphaFoldDB" id="A0A060M2B1"/>
<dbReference type="Gene3D" id="3.30.70.100">
    <property type="match status" value="1"/>
</dbReference>
<dbReference type="KEGG" id="ble:BleG1_1656"/>
<dbReference type="InterPro" id="IPR050404">
    <property type="entry name" value="Heme-degrading_MO"/>
</dbReference>
<dbReference type="PANTHER" id="PTHR34474:SF4">
    <property type="entry name" value="HEME OXYGENASE (STAPHYLOBILIN-PRODUCING) 1"/>
    <property type="match status" value="1"/>
</dbReference>
<dbReference type="PANTHER" id="PTHR34474">
    <property type="entry name" value="SIGNAL TRANSDUCTION PROTEIN TRAP"/>
    <property type="match status" value="1"/>
</dbReference>
<dbReference type="RefSeq" id="WP_038479336.1">
    <property type="nucleotide sequence ID" value="NZ_CP003923.1"/>
</dbReference>
<dbReference type="Proteomes" id="UP000027142">
    <property type="component" value="Chromosome"/>
</dbReference>
<accession>A0A060M2B1</accession>
<dbReference type="InterPro" id="IPR007138">
    <property type="entry name" value="ABM_dom"/>
</dbReference>
<proteinExistence type="predicted"/>
<organism evidence="2 3">
    <name type="scientific">Shouchella lehensis G1</name>
    <dbReference type="NCBI Taxonomy" id="1246626"/>
    <lineage>
        <taxon>Bacteria</taxon>
        <taxon>Bacillati</taxon>
        <taxon>Bacillota</taxon>
        <taxon>Bacilli</taxon>
        <taxon>Bacillales</taxon>
        <taxon>Bacillaceae</taxon>
        <taxon>Shouchella</taxon>
    </lineage>
</organism>
<dbReference type="EMBL" id="CP003923">
    <property type="protein sequence ID" value="AIC94234.1"/>
    <property type="molecule type" value="Genomic_DNA"/>
</dbReference>
<evidence type="ECO:0000313" key="3">
    <source>
        <dbReference type="Proteomes" id="UP000027142"/>
    </source>
</evidence>
<feature type="domain" description="ABM" evidence="1">
    <location>
        <begin position="2"/>
        <end position="90"/>
    </location>
</feature>
<dbReference type="HOGENOM" id="CLU_141544_1_1_9"/>
<name>A0A060M2B1_9BACI</name>
<dbReference type="OrthoDB" id="2617048at2"/>
<dbReference type="eggNOG" id="COG2329">
    <property type="taxonomic scope" value="Bacteria"/>
</dbReference>
<dbReference type="SUPFAM" id="SSF54909">
    <property type="entry name" value="Dimeric alpha+beta barrel"/>
    <property type="match status" value="1"/>
</dbReference>
<reference evidence="2 3" key="1">
    <citation type="journal article" date="2014" name="Gene">
        <title>A comparative genomic analysis of the alkalitolerant soil bacterium Bacillus lehensis G1.</title>
        <authorList>
            <person name="Noor Y.M."/>
            <person name="Samsulrizal N.H."/>
            <person name="Jema'on N.A."/>
            <person name="Low K.O."/>
            <person name="Ramli A.N."/>
            <person name="Alias N.I."/>
            <person name="Damis S.I."/>
            <person name="Fuzi S.F."/>
            <person name="Isa M.N."/>
            <person name="Murad A.M."/>
            <person name="Raih M.F."/>
            <person name="Bakar F.D."/>
            <person name="Najimudin N."/>
            <person name="Mahadi N.M."/>
            <person name="Illias R.M."/>
        </authorList>
    </citation>
    <scope>NUCLEOTIDE SEQUENCE [LARGE SCALE GENOMIC DNA]</scope>
    <source>
        <strain evidence="2 3">G1</strain>
    </source>
</reference>
<dbReference type="STRING" id="1246626.BleG1_1656"/>
<dbReference type="PROSITE" id="PS51725">
    <property type="entry name" value="ABM"/>
    <property type="match status" value="1"/>
</dbReference>
<protein>
    <submittedName>
        <fullName evidence="2">Heme-degrading monooxygenase isdG</fullName>
    </submittedName>
</protein>
<dbReference type="Pfam" id="PF03992">
    <property type="entry name" value="ABM"/>
    <property type="match status" value="1"/>
</dbReference>
<keyword evidence="3" id="KW-1185">Reference proteome</keyword>
<evidence type="ECO:0000313" key="2">
    <source>
        <dbReference type="EMBL" id="AIC94234.1"/>
    </source>
</evidence>
<keyword evidence="2" id="KW-0503">Monooxygenase</keyword>